<feature type="non-terminal residue" evidence="1">
    <location>
        <position position="1"/>
    </location>
</feature>
<reference evidence="1" key="1">
    <citation type="journal article" date="2014" name="Front. Microbiol.">
        <title>High frequency of phylogenetically diverse reductive dehalogenase-homologous genes in deep subseafloor sedimentary metagenomes.</title>
        <authorList>
            <person name="Kawai M."/>
            <person name="Futagami T."/>
            <person name="Toyoda A."/>
            <person name="Takaki Y."/>
            <person name="Nishi S."/>
            <person name="Hori S."/>
            <person name="Arai W."/>
            <person name="Tsubouchi T."/>
            <person name="Morono Y."/>
            <person name="Uchiyama I."/>
            <person name="Ito T."/>
            <person name="Fujiyama A."/>
            <person name="Inagaki F."/>
            <person name="Takami H."/>
        </authorList>
    </citation>
    <scope>NUCLEOTIDE SEQUENCE</scope>
    <source>
        <strain evidence="1">Expedition CK06-06</strain>
    </source>
</reference>
<dbReference type="EMBL" id="BARU01046876">
    <property type="protein sequence ID" value="GAH94335.1"/>
    <property type="molecule type" value="Genomic_DNA"/>
</dbReference>
<organism evidence="1">
    <name type="scientific">marine sediment metagenome</name>
    <dbReference type="NCBI Taxonomy" id="412755"/>
    <lineage>
        <taxon>unclassified sequences</taxon>
        <taxon>metagenomes</taxon>
        <taxon>ecological metagenomes</taxon>
    </lineage>
</organism>
<comment type="caution">
    <text evidence="1">The sequence shown here is derived from an EMBL/GenBank/DDBJ whole genome shotgun (WGS) entry which is preliminary data.</text>
</comment>
<proteinExistence type="predicted"/>
<name>X1KL66_9ZZZZ</name>
<evidence type="ECO:0000313" key="1">
    <source>
        <dbReference type="EMBL" id="GAH94335.1"/>
    </source>
</evidence>
<gene>
    <name evidence="1" type="ORF">S03H2_70502</name>
</gene>
<sequence length="36" mass="4101">RALVEATSFGAKAIVERFSQENIIISNFQNWERMSG</sequence>
<dbReference type="AlphaFoldDB" id="X1KL66"/>
<protein>
    <submittedName>
        <fullName evidence="1">Uncharacterized protein</fullName>
    </submittedName>
</protein>
<accession>X1KL66</accession>